<reference evidence="7" key="1">
    <citation type="journal article" date="2014" name="Int. J. Syst. Evol. Microbiol.">
        <title>Complete genome sequence of Corynebacterium casei LMG S-19264T (=DSM 44701T), isolated from a smear-ripened cheese.</title>
        <authorList>
            <consortium name="US DOE Joint Genome Institute (JGI-PGF)"/>
            <person name="Walter F."/>
            <person name="Albersmeier A."/>
            <person name="Kalinowski J."/>
            <person name="Ruckert C."/>
        </authorList>
    </citation>
    <scope>NUCLEOTIDE SEQUENCE</scope>
    <source>
        <strain evidence="7">CGMCC 1.15371</strain>
    </source>
</reference>
<proteinExistence type="predicted"/>
<dbReference type="GO" id="GO:0003677">
    <property type="term" value="F:DNA binding"/>
    <property type="evidence" value="ECO:0007669"/>
    <property type="project" value="UniProtKB-KW"/>
</dbReference>
<evidence type="ECO:0000256" key="3">
    <source>
        <dbReference type="ARBA" id="ARBA00023125"/>
    </source>
</evidence>
<evidence type="ECO:0000313" key="8">
    <source>
        <dbReference type="Proteomes" id="UP000628775"/>
    </source>
</evidence>
<reference evidence="7" key="2">
    <citation type="submission" date="2020-09" db="EMBL/GenBank/DDBJ databases">
        <authorList>
            <person name="Sun Q."/>
            <person name="Zhou Y."/>
        </authorList>
    </citation>
    <scope>NUCLEOTIDE SEQUENCE</scope>
    <source>
        <strain evidence="7">CGMCC 1.15371</strain>
    </source>
</reference>
<keyword evidence="8" id="KW-1185">Reference proteome</keyword>
<keyword evidence="2" id="KW-0805">Transcription regulation</keyword>
<dbReference type="AlphaFoldDB" id="A0A8J2YJ05"/>
<feature type="region of interest" description="Disordered" evidence="5">
    <location>
        <begin position="82"/>
        <end position="106"/>
    </location>
</feature>
<dbReference type="InterPro" id="IPR047057">
    <property type="entry name" value="MerR_fam"/>
</dbReference>
<keyword evidence="3" id="KW-0238">DNA-binding</keyword>
<sequence length="139" mass="15957">MDDRIRRNMPLFSMSIVGELTGLSARQIRYYEEHHLVTPERSKGNRRLFSFNDVERLLEIKALLDKGVNLAGIQHVLGMKQQEELTSASVSDTQSPETEYRKPDLSDDELRKLLKQGLFDAGKHGKTSIIQGELSRFFH</sequence>
<dbReference type="Proteomes" id="UP000628775">
    <property type="component" value="Unassembled WGS sequence"/>
</dbReference>
<evidence type="ECO:0000313" key="7">
    <source>
        <dbReference type="EMBL" id="GGE45730.1"/>
    </source>
</evidence>
<dbReference type="EMBL" id="BMIR01000012">
    <property type="protein sequence ID" value="GGE45730.1"/>
    <property type="molecule type" value="Genomic_DNA"/>
</dbReference>
<dbReference type="InterPro" id="IPR009061">
    <property type="entry name" value="DNA-bd_dom_put_sf"/>
</dbReference>
<evidence type="ECO:0000256" key="2">
    <source>
        <dbReference type="ARBA" id="ARBA00023015"/>
    </source>
</evidence>
<dbReference type="CDD" id="cd01105">
    <property type="entry name" value="HTH_GlnR-like"/>
    <property type="match status" value="1"/>
</dbReference>
<dbReference type="PANTHER" id="PTHR30204">
    <property type="entry name" value="REDOX-CYCLING DRUG-SENSING TRANSCRIPTIONAL ACTIVATOR SOXR"/>
    <property type="match status" value="1"/>
</dbReference>
<dbReference type="InterPro" id="IPR000551">
    <property type="entry name" value="MerR-type_HTH_dom"/>
</dbReference>
<evidence type="ECO:0000256" key="1">
    <source>
        <dbReference type="ARBA" id="ARBA00022491"/>
    </source>
</evidence>
<feature type="compositionally biased region" description="Polar residues" evidence="5">
    <location>
        <begin position="84"/>
        <end position="97"/>
    </location>
</feature>
<dbReference type="PANTHER" id="PTHR30204:SF65">
    <property type="entry name" value="HTH-TYPE TRANSCRIPTIONAL REGULATOR TNRA"/>
    <property type="match status" value="1"/>
</dbReference>
<evidence type="ECO:0000256" key="4">
    <source>
        <dbReference type="ARBA" id="ARBA00023163"/>
    </source>
</evidence>
<dbReference type="SMART" id="SM00422">
    <property type="entry name" value="HTH_MERR"/>
    <property type="match status" value="1"/>
</dbReference>
<comment type="caution">
    <text evidence="7">The sequence shown here is derived from an EMBL/GenBank/DDBJ whole genome shotgun (WGS) entry which is preliminary data.</text>
</comment>
<dbReference type="Gene3D" id="1.10.1660.10">
    <property type="match status" value="1"/>
</dbReference>
<dbReference type="PROSITE" id="PS50937">
    <property type="entry name" value="HTH_MERR_2"/>
    <property type="match status" value="1"/>
</dbReference>
<feature type="domain" description="HTH merR-type" evidence="6">
    <location>
        <begin position="11"/>
        <end position="79"/>
    </location>
</feature>
<protein>
    <submittedName>
        <fullName evidence="7">HTH-type transcriptional regulator GlnR</fullName>
    </submittedName>
</protein>
<gene>
    <name evidence="7" type="primary">glnR</name>
    <name evidence="7" type="ORF">GCM10011391_25710</name>
</gene>
<accession>A0A8J2YJ05</accession>
<evidence type="ECO:0000256" key="5">
    <source>
        <dbReference type="SAM" id="MobiDB-lite"/>
    </source>
</evidence>
<evidence type="ECO:0000259" key="6">
    <source>
        <dbReference type="PROSITE" id="PS50937"/>
    </source>
</evidence>
<keyword evidence="4" id="KW-0804">Transcription</keyword>
<dbReference type="RefSeq" id="WP_188694647.1">
    <property type="nucleotide sequence ID" value="NZ_BMIR01000012.1"/>
</dbReference>
<dbReference type="GO" id="GO:0003700">
    <property type="term" value="F:DNA-binding transcription factor activity"/>
    <property type="evidence" value="ECO:0007669"/>
    <property type="project" value="InterPro"/>
</dbReference>
<dbReference type="Pfam" id="PF13411">
    <property type="entry name" value="MerR_1"/>
    <property type="match status" value="1"/>
</dbReference>
<dbReference type="SUPFAM" id="SSF46955">
    <property type="entry name" value="Putative DNA-binding domain"/>
    <property type="match status" value="1"/>
</dbReference>
<organism evidence="7 8">
    <name type="scientific">Pullulanibacillus camelliae</name>
    <dbReference type="NCBI Taxonomy" id="1707096"/>
    <lineage>
        <taxon>Bacteria</taxon>
        <taxon>Bacillati</taxon>
        <taxon>Bacillota</taxon>
        <taxon>Bacilli</taxon>
        <taxon>Bacillales</taxon>
        <taxon>Sporolactobacillaceae</taxon>
        <taxon>Pullulanibacillus</taxon>
    </lineage>
</organism>
<name>A0A8J2YJ05_9BACL</name>
<keyword evidence="1" id="KW-0678">Repressor</keyword>